<sequence length="98" mass="10590">MNSKATRLSVLSAVAVGFAATLLPAAPADAQWVFVARKALGRIEQMREGQQSGGRPGYDFATVLLDVLADKVYATALELARKNTAVRVVMQDPAQRRF</sequence>
<protein>
    <submittedName>
        <fullName evidence="2">Uncharacterized protein</fullName>
    </submittedName>
</protein>
<dbReference type="Proteomes" id="UP000321058">
    <property type="component" value="Unassembled WGS sequence"/>
</dbReference>
<evidence type="ECO:0000313" key="3">
    <source>
        <dbReference type="Proteomes" id="UP000321058"/>
    </source>
</evidence>
<dbReference type="RefSeq" id="WP_147149234.1">
    <property type="nucleotide sequence ID" value="NZ_BKAJ01000034.1"/>
</dbReference>
<name>A0A512N900_9HYPH</name>
<dbReference type="OrthoDB" id="7375864at2"/>
<evidence type="ECO:0000256" key="1">
    <source>
        <dbReference type="SAM" id="SignalP"/>
    </source>
</evidence>
<comment type="caution">
    <text evidence="2">The sequence shown here is derived from an EMBL/GenBank/DDBJ whole genome shotgun (WGS) entry which is preliminary data.</text>
</comment>
<organism evidence="2 3">
    <name type="scientific">Reyranella soli</name>
    <dbReference type="NCBI Taxonomy" id="1230389"/>
    <lineage>
        <taxon>Bacteria</taxon>
        <taxon>Pseudomonadati</taxon>
        <taxon>Pseudomonadota</taxon>
        <taxon>Alphaproteobacteria</taxon>
        <taxon>Hyphomicrobiales</taxon>
        <taxon>Reyranellaceae</taxon>
        <taxon>Reyranella</taxon>
    </lineage>
</organism>
<reference evidence="2 3" key="1">
    <citation type="submission" date="2019-07" db="EMBL/GenBank/DDBJ databases">
        <title>Whole genome shotgun sequence of Reyranella soli NBRC 108950.</title>
        <authorList>
            <person name="Hosoyama A."/>
            <person name="Uohara A."/>
            <person name="Ohji S."/>
            <person name="Ichikawa N."/>
        </authorList>
    </citation>
    <scope>NUCLEOTIDE SEQUENCE [LARGE SCALE GENOMIC DNA]</scope>
    <source>
        <strain evidence="2 3">NBRC 108950</strain>
    </source>
</reference>
<gene>
    <name evidence="2" type="ORF">RSO01_22970</name>
</gene>
<evidence type="ECO:0000313" key="2">
    <source>
        <dbReference type="EMBL" id="GEP55131.1"/>
    </source>
</evidence>
<keyword evidence="1" id="KW-0732">Signal</keyword>
<proteinExistence type="predicted"/>
<accession>A0A512N900</accession>
<dbReference type="EMBL" id="BKAJ01000034">
    <property type="protein sequence ID" value="GEP55131.1"/>
    <property type="molecule type" value="Genomic_DNA"/>
</dbReference>
<feature type="signal peptide" evidence="1">
    <location>
        <begin position="1"/>
        <end position="30"/>
    </location>
</feature>
<feature type="chain" id="PRO_5021978586" evidence="1">
    <location>
        <begin position="31"/>
        <end position="98"/>
    </location>
</feature>
<dbReference type="AlphaFoldDB" id="A0A512N900"/>
<keyword evidence="3" id="KW-1185">Reference proteome</keyword>